<evidence type="ECO:0000313" key="2">
    <source>
        <dbReference type="Proteomes" id="UP000230423"/>
    </source>
</evidence>
<dbReference type="Proteomes" id="UP000230423">
    <property type="component" value="Unassembled WGS sequence"/>
</dbReference>
<organism evidence="1 2">
    <name type="scientific">Teladorsagia circumcincta</name>
    <name type="common">Brown stomach worm</name>
    <name type="synonym">Ostertagia circumcincta</name>
    <dbReference type="NCBI Taxonomy" id="45464"/>
    <lineage>
        <taxon>Eukaryota</taxon>
        <taxon>Metazoa</taxon>
        <taxon>Ecdysozoa</taxon>
        <taxon>Nematoda</taxon>
        <taxon>Chromadorea</taxon>
        <taxon>Rhabditida</taxon>
        <taxon>Rhabditina</taxon>
        <taxon>Rhabditomorpha</taxon>
        <taxon>Strongyloidea</taxon>
        <taxon>Trichostrongylidae</taxon>
        <taxon>Teladorsagia</taxon>
    </lineage>
</organism>
<dbReference type="PANTHER" id="PTHR31562:SF9">
    <property type="entry name" value="GLYCOSYLTRANSFERASE FAMILY 8 PROTEIN"/>
    <property type="match status" value="1"/>
</dbReference>
<accession>A0A2G9U1I6</accession>
<dbReference type="OrthoDB" id="407658at2759"/>
<gene>
    <name evidence="1" type="ORF">TELCIR_14289</name>
</gene>
<evidence type="ECO:0000313" key="1">
    <source>
        <dbReference type="EMBL" id="PIO64093.1"/>
    </source>
</evidence>
<keyword evidence="2" id="KW-1185">Reference proteome</keyword>
<reference evidence="1 2" key="1">
    <citation type="submission" date="2015-09" db="EMBL/GenBank/DDBJ databases">
        <title>Draft genome of the parasitic nematode Teladorsagia circumcincta isolate WARC Sus (inbred).</title>
        <authorList>
            <person name="Mitreva M."/>
        </authorList>
    </citation>
    <scope>NUCLEOTIDE SEQUENCE [LARGE SCALE GENOMIC DNA]</scope>
    <source>
        <strain evidence="1 2">S</strain>
    </source>
</reference>
<protein>
    <submittedName>
        <fullName evidence="1">Uncharacterized protein</fullName>
    </submittedName>
</protein>
<name>A0A2G9U1I6_TELCI</name>
<dbReference type="EMBL" id="KZ350234">
    <property type="protein sequence ID" value="PIO64093.1"/>
    <property type="molecule type" value="Genomic_DNA"/>
</dbReference>
<dbReference type="InterPro" id="IPR004988">
    <property type="entry name" value="DUF273"/>
</dbReference>
<dbReference type="PANTHER" id="PTHR31562">
    <property type="entry name" value="PROTEIN CBG18972"/>
    <property type="match status" value="1"/>
</dbReference>
<sequence>MKDDGGKIAMANSEPIDGSQLRDKSCADGFLNAYLAETILHNATVDLTVCLWIYNNSEGYEDLFRYEACIRDVLGNGTSFGRIKILPKGTGWARDNWMTNSKWSDKRDFMIHNWKLTQLRSYTKTPLPNTTWQYDKNLLTTQKEIDDRLSAFAREVAEKQTRAMSHVQEIRKRWFATRKLN</sequence>
<dbReference type="Pfam" id="PF03314">
    <property type="entry name" value="DUF273"/>
    <property type="match status" value="1"/>
</dbReference>
<proteinExistence type="predicted"/>
<dbReference type="AlphaFoldDB" id="A0A2G9U1I6"/>